<feature type="transmembrane region" description="Helical" evidence="10">
    <location>
        <begin position="495"/>
        <end position="511"/>
    </location>
</feature>
<evidence type="ECO:0000256" key="2">
    <source>
        <dbReference type="ARBA" id="ARBA00004141"/>
    </source>
</evidence>
<comment type="subcellular location">
    <subcellularLocation>
        <location evidence="2 10">Membrane</location>
        <topology evidence="2 10">Multi-pass membrane protein</topology>
    </subcellularLocation>
</comment>
<keyword evidence="7 10" id="KW-0720">Serine protease</keyword>
<dbReference type="SUPFAM" id="SSF144091">
    <property type="entry name" value="Rhomboid-like"/>
    <property type="match status" value="1"/>
</dbReference>
<dbReference type="AlphaFoldDB" id="A0A5C3DXG7"/>
<keyword evidence="8 10" id="KW-1133">Transmembrane helix</keyword>
<feature type="transmembrane region" description="Helical" evidence="10">
    <location>
        <begin position="464"/>
        <end position="483"/>
    </location>
</feature>
<name>A0A5C3DXG7_9BASI</name>
<feature type="region of interest" description="Disordered" evidence="11">
    <location>
        <begin position="174"/>
        <end position="208"/>
    </location>
</feature>
<dbReference type="EC" id="3.4.21.105" evidence="10"/>
<dbReference type="Proteomes" id="UP000324022">
    <property type="component" value="Unassembled WGS sequence"/>
</dbReference>
<feature type="compositionally biased region" description="Polar residues" evidence="11">
    <location>
        <begin position="24"/>
        <end position="36"/>
    </location>
</feature>
<comment type="function">
    <text evidence="10">Serine protease involved in intramembrane proteolysis.</text>
</comment>
<dbReference type="PANTHER" id="PTHR22936">
    <property type="entry name" value="RHOMBOID-RELATED"/>
    <property type="match status" value="1"/>
</dbReference>
<evidence type="ECO:0000259" key="12">
    <source>
        <dbReference type="Pfam" id="PF01694"/>
    </source>
</evidence>
<feature type="region of interest" description="Disordered" evidence="11">
    <location>
        <begin position="1"/>
        <end position="53"/>
    </location>
</feature>
<gene>
    <name evidence="13" type="ORF">UTRI_01811</name>
</gene>
<keyword evidence="4 10" id="KW-0645">Protease</keyword>
<proteinExistence type="inferred from homology"/>
<feature type="transmembrane region" description="Helical" evidence="10">
    <location>
        <begin position="432"/>
        <end position="452"/>
    </location>
</feature>
<feature type="compositionally biased region" description="Basic and acidic residues" evidence="11">
    <location>
        <begin position="189"/>
        <end position="200"/>
    </location>
</feature>
<dbReference type="GO" id="GO:0006508">
    <property type="term" value="P:proteolysis"/>
    <property type="evidence" value="ECO:0007669"/>
    <property type="project" value="UniProtKB-KW"/>
</dbReference>
<keyword evidence="9 10" id="KW-0472">Membrane</keyword>
<feature type="domain" description="Peptidase S54 rhomboid" evidence="12">
    <location>
        <begin position="397"/>
        <end position="534"/>
    </location>
</feature>
<dbReference type="Gene3D" id="1.20.1540.10">
    <property type="entry name" value="Rhomboid-like"/>
    <property type="match status" value="1"/>
</dbReference>
<evidence type="ECO:0000256" key="4">
    <source>
        <dbReference type="ARBA" id="ARBA00022670"/>
    </source>
</evidence>
<accession>A0A5C3DXG7</accession>
<feature type="transmembrane region" description="Helical" evidence="10">
    <location>
        <begin position="293"/>
        <end position="313"/>
    </location>
</feature>
<evidence type="ECO:0000256" key="6">
    <source>
        <dbReference type="ARBA" id="ARBA00022801"/>
    </source>
</evidence>
<feature type="compositionally biased region" description="Polar residues" evidence="11">
    <location>
        <begin position="174"/>
        <end position="188"/>
    </location>
</feature>
<dbReference type="InterPro" id="IPR022764">
    <property type="entry name" value="Peptidase_S54_rhomboid_dom"/>
</dbReference>
<dbReference type="Pfam" id="PF01694">
    <property type="entry name" value="Rhomboid"/>
    <property type="match status" value="1"/>
</dbReference>
<evidence type="ECO:0000256" key="3">
    <source>
        <dbReference type="ARBA" id="ARBA00009045"/>
    </source>
</evidence>
<evidence type="ECO:0000256" key="1">
    <source>
        <dbReference type="ARBA" id="ARBA00000156"/>
    </source>
</evidence>
<reference evidence="13 14" key="1">
    <citation type="submission" date="2018-03" db="EMBL/GenBank/DDBJ databases">
        <authorList>
            <person name="Guldener U."/>
        </authorList>
    </citation>
    <scope>NUCLEOTIDE SEQUENCE [LARGE SCALE GENOMIC DNA]</scope>
    <source>
        <strain evidence="13 14">NBRC100155</strain>
    </source>
</reference>
<feature type="transmembrane region" description="Helical" evidence="10">
    <location>
        <begin position="548"/>
        <end position="570"/>
    </location>
</feature>
<dbReference type="GO" id="GO:0004252">
    <property type="term" value="F:serine-type endopeptidase activity"/>
    <property type="evidence" value="ECO:0007669"/>
    <property type="project" value="InterPro"/>
</dbReference>
<evidence type="ECO:0000313" key="13">
    <source>
        <dbReference type="EMBL" id="SPO23133.1"/>
    </source>
</evidence>
<feature type="transmembrane region" description="Helical" evidence="10">
    <location>
        <begin position="517"/>
        <end position="536"/>
    </location>
</feature>
<sequence>MSRYHGGDAAQHSYHSSAWDPSPYGNTDYDQVQDLASSRDAHASNRNSAGIGANSNAYRLAPAATQIGADSPSMYTDPYEAFSTAPPPDHTRSTHAAAVDRQSYLHHDPYAAEDHALAAGPSFLERADTLAPNDSISSYNVRVGRNTEPDRPNAYSDAHQDALRAQYATRNSAAYPNNYEDPSNYYSHHQSDRDYSHARYDTSGTDLPLKNHAGPMGFAEDEEDEANQIKRGSAALWSNQIMDASHPAATADEEAKSGLLGKLSRSTSRRLAGEDKLRDQIERRRQGIGRQRWPYVSWVVAVALVIVFVIELIKANAETGQAVQTRPSINPMLGPSPEFFISFGARFVPCMRKVPALPTTEQLPCLKDSTSSSNLYLPSQLCPISQICGLKDASNPNQSYRFITAIFVHAGFVHIFFNLLVQLTLCAQIEKLIGSLAYFVVYFAGGIGGNLLGGNFGLIGQPSLGASGAIYTCISIELVDLCYNWKYEYRAKTRLAMSIGFAIIGLALGLLPGLDNFAHIGGFCVGLLGGLVFAPSIHPSKRHRVVTWVLRILALALAIGFFAGLTSNFYNSQDPTKACTWCRYLSCLPVFNSCKGNGLTTSSTSSTTTTTSGTS</sequence>
<comment type="similarity">
    <text evidence="3 10">Belongs to the peptidase S54 family.</text>
</comment>
<keyword evidence="14" id="KW-1185">Reference proteome</keyword>
<dbReference type="OrthoDB" id="2146116at2759"/>
<evidence type="ECO:0000256" key="5">
    <source>
        <dbReference type="ARBA" id="ARBA00022692"/>
    </source>
</evidence>
<evidence type="ECO:0000256" key="10">
    <source>
        <dbReference type="RuleBase" id="RU362115"/>
    </source>
</evidence>
<dbReference type="EMBL" id="OOIN01000005">
    <property type="protein sequence ID" value="SPO23133.1"/>
    <property type="molecule type" value="Genomic_DNA"/>
</dbReference>
<evidence type="ECO:0000256" key="8">
    <source>
        <dbReference type="ARBA" id="ARBA00022989"/>
    </source>
</evidence>
<dbReference type="InterPro" id="IPR002610">
    <property type="entry name" value="Peptidase_S54_rhomboid-like"/>
</dbReference>
<evidence type="ECO:0000256" key="7">
    <source>
        <dbReference type="ARBA" id="ARBA00022825"/>
    </source>
</evidence>
<evidence type="ECO:0000313" key="14">
    <source>
        <dbReference type="Proteomes" id="UP000324022"/>
    </source>
</evidence>
<feature type="compositionally biased region" description="Polar residues" evidence="11">
    <location>
        <begin position="44"/>
        <end position="53"/>
    </location>
</feature>
<evidence type="ECO:0000256" key="9">
    <source>
        <dbReference type="ARBA" id="ARBA00023136"/>
    </source>
</evidence>
<keyword evidence="6 10" id="KW-0378">Hydrolase</keyword>
<protein>
    <recommendedName>
        <fullName evidence="10">Rhomboid-type serine protease</fullName>
        <ecNumber evidence="10">3.4.21.105</ecNumber>
    </recommendedName>
</protein>
<feature type="transmembrane region" description="Helical" evidence="10">
    <location>
        <begin position="400"/>
        <end position="420"/>
    </location>
</feature>
<organism evidence="13 14">
    <name type="scientific">Ustilago trichophora</name>
    <dbReference type="NCBI Taxonomy" id="86804"/>
    <lineage>
        <taxon>Eukaryota</taxon>
        <taxon>Fungi</taxon>
        <taxon>Dikarya</taxon>
        <taxon>Basidiomycota</taxon>
        <taxon>Ustilaginomycotina</taxon>
        <taxon>Ustilaginomycetes</taxon>
        <taxon>Ustilaginales</taxon>
        <taxon>Ustilaginaceae</taxon>
        <taxon>Ustilago</taxon>
    </lineage>
</organism>
<evidence type="ECO:0000256" key="11">
    <source>
        <dbReference type="SAM" id="MobiDB-lite"/>
    </source>
</evidence>
<comment type="catalytic activity">
    <reaction evidence="1 10">
        <text>Cleaves type-1 transmembrane domains using a catalytic dyad composed of serine and histidine that are contributed by different transmembrane domains.</text>
        <dbReference type="EC" id="3.4.21.105"/>
    </reaction>
</comment>
<dbReference type="InterPro" id="IPR035952">
    <property type="entry name" value="Rhomboid-like_sf"/>
</dbReference>
<keyword evidence="5 10" id="KW-0812">Transmembrane</keyword>
<dbReference type="PANTHER" id="PTHR22936:SF69">
    <property type="entry name" value="RHOMBOID-LIKE PROTEIN"/>
    <property type="match status" value="1"/>
</dbReference>
<dbReference type="GO" id="GO:0016020">
    <property type="term" value="C:membrane"/>
    <property type="evidence" value="ECO:0007669"/>
    <property type="project" value="UniProtKB-SubCell"/>
</dbReference>